<sequence>MISLAPGTKVFLACQPIDLRAGFDGLASRVQQIIGADPFSGHFFLFRGKRGDYLKGLHWDGSGLCLFAKRLERSKFVWPPIVEGSTTLSPAQLSLLIEAMDWRRTIAPPPPPRPMLV</sequence>
<dbReference type="PANTHER" id="PTHR36455">
    <property type="match status" value="1"/>
</dbReference>
<dbReference type="PATRIC" id="fig|1796491.3.peg.3646"/>
<name>A0A139BNH4_9PROT</name>
<dbReference type="EMBL" id="LSLI01000203">
    <property type="protein sequence ID" value="KXS30556.1"/>
    <property type="molecule type" value="Genomic_DNA"/>
</dbReference>
<dbReference type="NCBIfam" id="NF033819">
    <property type="entry name" value="IS66_TnpB"/>
    <property type="match status" value="1"/>
</dbReference>
<dbReference type="Pfam" id="PF05717">
    <property type="entry name" value="TnpB_IS66"/>
    <property type="match status" value="1"/>
</dbReference>
<dbReference type="PANTHER" id="PTHR36455:SF1">
    <property type="entry name" value="BLR8292 PROTEIN"/>
    <property type="match status" value="1"/>
</dbReference>
<gene>
    <name evidence="1" type="ORF">AWT59_3319</name>
</gene>
<accession>A0A139BNH4</accession>
<reference evidence="1 2" key="1">
    <citation type="submission" date="2016-02" db="EMBL/GenBank/DDBJ databases">
        <authorList>
            <person name="Wen L."/>
            <person name="He K."/>
            <person name="Yang H."/>
        </authorList>
    </citation>
    <scope>NUCLEOTIDE SEQUENCE [LARGE SCALE GENOMIC DNA]</scope>
    <source>
        <strain evidence="1">ShG14-8</strain>
    </source>
</reference>
<organism evidence="1 2">
    <name type="scientific">Candidatus Gallionella acididurans</name>
    <dbReference type="NCBI Taxonomy" id="1796491"/>
    <lineage>
        <taxon>Bacteria</taxon>
        <taxon>Pseudomonadati</taxon>
        <taxon>Pseudomonadota</taxon>
        <taxon>Betaproteobacteria</taxon>
        <taxon>Nitrosomonadales</taxon>
        <taxon>Gallionellaceae</taxon>
        <taxon>Gallionella</taxon>
    </lineage>
</organism>
<protein>
    <submittedName>
        <fullName evidence="1">Transposase</fullName>
    </submittedName>
</protein>
<evidence type="ECO:0000313" key="1">
    <source>
        <dbReference type="EMBL" id="KXS30556.1"/>
    </source>
</evidence>
<dbReference type="AlphaFoldDB" id="A0A139BNH4"/>
<comment type="caution">
    <text evidence="1">The sequence shown here is derived from an EMBL/GenBank/DDBJ whole genome shotgun (WGS) entry which is preliminary data.</text>
</comment>
<reference evidence="1 2" key="2">
    <citation type="submission" date="2016-03" db="EMBL/GenBank/DDBJ databases">
        <title>New uncultured bacterium of the family Gallionellaceae from acid mine drainage: description and reconstruction of genome based on metagenomic analysis of microbial community.</title>
        <authorList>
            <person name="Kadnikov V."/>
            <person name="Ivasenko D."/>
            <person name="Beletsky A."/>
            <person name="Mardanov A."/>
            <person name="Danilova E."/>
            <person name="Pimenov N."/>
            <person name="Karnachuk O."/>
            <person name="Ravin N."/>
        </authorList>
    </citation>
    <scope>NUCLEOTIDE SEQUENCE [LARGE SCALE GENOMIC DNA]</scope>
    <source>
        <strain evidence="1">ShG14-8</strain>
    </source>
</reference>
<proteinExistence type="predicted"/>
<dbReference type="Proteomes" id="UP000070578">
    <property type="component" value="Unassembled WGS sequence"/>
</dbReference>
<evidence type="ECO:0000313" key="2">
    <source>
        <dbReference type="Proteomes" id="UP000070578"/>
    </source>
</evidence>
<dbReference type="InterPro" id="IPR008878">
    <property type="entry name" value="Transposase_IS66_Orf2"/>
</dbReference>